<dbReference type="SMART" id="SM00283">
    <property type="entry name" value="MA"/>
    <property type="match status" value="1"/>
</dbReference>
<dbReference type="InterPro" id="IPR004090">
    <property type="entry name" value="Chemotax_Me-accpt_rcpt"/>
</dbReference>
<accession>A0A2S8FWJ0</accession>
<dbReference type="GO" id="GO:0016020">
    <property type="term" value="C:membrane"/>
    <property type="evidence" value="ECO:0007669"/>
    <property type="project" value="InterPro"/>
</dbReference>
<dbReference type="Gene3D" id="3.30.450.20">
    <property type="entry name" value="PAS domain"/>
    <property type="match status" value="4"/>
</dbReference>
<dbReference type="GO" id="GO:0007165">
    <property type="term" value="P:signal transduction"/>
    <property type="evidence" value="ECO:0007669"/>
    <property type="project" value="UniProtKB-KW"/>
</dbReference>
<dbReference type="Pfam" id="PF08447">
    <property type="entry name" value="PAS_3"/>
    <property type="match status" value="4"/>
</dbReference>
<dbReference type="SMART" id="SM00086">
    <property type="entry name" value="PAC"/>
    <property type="match status" value="4"/>
</dbReference>
<reference evidence="6 7" key="1">
    <citation type="submission" date="2018-02" db="EMBL/GenBank/DDBJ databases">
        <title>Comparative genomes isolates from brazilian mangrove.</title>
        <authorList>
            <person name="Araujo J.E."/>
            <person name="Taketani R.G."/>
            <person name="Silva M.C.P."/>
            <person name="Loureco M.V."/>
            <person name="Andreote F.D."/>
        </authorList>
    </citation>
    <scope>NUCLEOTIDE SEQUENCE [LARGE SCALE GENOMIC DNA]</scope>
    <source>
        <strain evidence="6 7">NAP PRIS-MGV</strain>
    </source>
</reference>
<dbReference type="InterPro" id="IPR050903">
    <property type="entry name" value="Bact_Chemotaxis_MeTrfase"/>
</dbReference>
<sequence>MASAATLEQPNVDKKSRSVVSLRQELESLQAQVAAIGKSQAVIEFEMDGTIITANDNFLQAVGYSLGEIQGAHHRMFVTREDANSREYHDFWDRLRQGHYDAGEYKRVGKGGKEIWIQASYNPILDDEGRPVKVIKFASDVTAQKTQNADFSGQIDAISKSQAVIEFSMDGIILNANENFLKAVGYSLPEIQGKHHRMFVGEEAGHSREYKEFWDRLNRGEYDSGEYKRIGKGGKEIWIQASYNPIRDLNGNPYKVVKYASDITAQKLQSADFAGQIDAIGKSQAVIEFNMDGTVIRANQNFLSTLGYSAPEIVGQHHRMFVDEEYSRSREYQEFWARLDRGEYDSGEYKRIGKGGKEIWIQASYNPIRDLSGKPYKVVKYATDVTAQKLQSADFAGQIDAIGKSQAVIEFNMDGTIIRANKNFLDAVGYTESDLAGQHHRMFVDADYARTRDYQDFWNRLNKGEYDSGEYKRIGKGGKEIWIQASYNPILDLNGKPYKVVKYASDITRQVNLRQDMAQLITDVIENANQFSESAGSVSETSQTLAQGAQTQSAAVEEISASTQELISSISGIRDRSAETNRLAVDTNQIAVEGGHAVTKSGEAMDLIKASSEQISEIIQVISEIASQTNLLALNAAIEAARAGEHGLGFAVVADEVRKLAERSSDAAKEISSLIKESTARVNNGVELSAQAGNALQKIVAAVESTSGKITEIASAADEQMNMANEVYGAIQQVADVTEQATAASEELAASAEELGAQATTLRDLVENFNTED</sequence>
<dbReference type="SMART" id="SM00091">
    <property type="entry name" value="PAS"/>
    <property type="match status" value="4"/>
</dbReference>
<feature type="domain" description="PAC" evidence="5">
    <location>
        <begin position="345"/>
        <end position="397"/>
    </location>
</feature>
<dbReference type="RefSeq" id="WP_105354633.1">
    <property type="nucleotide sequence ID" value="NZ_PUIB01000013.1"/>
</dbReference>
<proteinExistence type="predicted"/>
<evidence type="ECO:0000259" key="4">
    <source>
        <dbReference type="PROSITE" id="PS50112"/>
    </source>
</evidence>
<feature type="domain" description="Methyl-accepting transducer" evidence="3">
    <location>
        <begin position="527"/>
        <end position="749"/>
    </location>
</feature>
<dbReference type="CDD" id="cd00130">
    <property type="entry name" value="PAS"/>
    <property type="match status" value="4"/>
</dbReference>
<evidence type="ECO:0000259" key="3">
    <source>
        <dbReference type="PROSITE" id="PS50111"/>
    </source>
</evidence>
<dbReference type="GO" id="GO:0004888">
    <property type="term" value="F:transmembrane signaling receptor activity"/>
    <property type="evidence" value="ECO:0007669"/>
    <property type="project" value="InterPro"/>
</dbReference>
<feature type="domain" description="PAC" evidence="5">
    <location>
        <begin position="467"/>
        <end position="519"/>
    </location>
</feature>
<dbReference type="PANTHER" id="PTHR24422">
    <property type="entry name" value="CHEMOTAXIS PROTEIN METHYLTRANSFERASE"/>
    <property type="match status" value="1"/>
</dbReference>
<gene>
    <name evidence="6" type="ORF">C5Y98_12680</name>
</gene>
<dbReference type="InterPro" id="IPR004089">
    <property type="entry name" value="MCPsignal_dom"/>
</dbReference>
<evidence type="ECO:0000313" key="7">
    <source>
        <dbReference type="Proteomes" id="UP000239388"/>
    </source>
</evidence>
<dbReference type="Pfam" id="PF00015">
    <property type="entry name" value="MCPsignal"/>
    <property type="match status" value="1"/>
</dbReference>
<evidence type="ECO:0000256" key="2">
    <source>
        <dbReference type="SAM" id="Coils"/>
    </source>
</evidence>
<dbReference type="PRINTS" id="PR00260">
    <property type="entry name" value="CHEMTRNSDUCR"/>
</dbReference>
<dbReference type="InterPro" id="IPR013655">
    <property type="entry name" value="PAS_fold_3"/>
</dbReference>
<dbReference type="AlphaFoldDB" id="A0A2S8FWJ0"/>
<dbReference type="Gene3D" id="1.10.287.950">
    <property type="entry name" value="Methyl-accepting chemotaxis protein"/>
    <property type="match status" value="1"/>
</dbReference>
<dbReference type="Proteomes" id="UP000239388">
    <property type="component" value="Unassembled WGS sequence"/>
</dbReference>
<dbReference type="GO" id="GO:0006935">
    <property type="term" value="P:chemotaxis"/>
    <property type="evidence" value="ECO:0007669"/>
    <property type="project" value="InterPro"/>
</dbReference>
<feature type="domain" description="PAC" evidence="5">
    <location>
        <begin position="223"/>
        <end position="275"/>
    </location>
</feature>
<feature type="domain" description="PAC" evidence="5">
    <location>
        <begin position="101"/>
        <end position="153"/>
    </location>
</feature>
<dbReference type="PANTHER" id="PTHR24422:SF10">
    <property type="entry name" value="CHEMOTAXIS PROTEIN METHYLTRANSFERASE 2"/>
    <property type="match status" value="1"/>
</dbReference>
<dbReference type="PROSITE" id="PS50111">
    <property type="entry name" value="CHEMOTAXIS_TRANSDUC_2"/>
    <property type="match status" value="1"/>
</dbReference>
<dbReference type="EMBL" id="PUIB01000013">
    <property type="protein sequence ID" value="PQO36545.1"/>
    <property type="molecule type" value="Genomic_DNA"/>
</dbReference>
<dbReference type="InterPro" id="IPR035965">
    <property type="entry name" value="PAS-like_dom_sf"/>
</dbReference>
<organism evidence="6 7">
    <name type="scientific">Blastopirellula marina</name>
    <dbReference type="NCBI Taxonomy" id="124"/>
    <lineage>
        <taxon>Bacteria</taxon>
        <taxon>Pseudomonadati</taxon>
        <taxon>Planctomycetota</taxon>
        <taxon>Planctomycetia</taxon>
        <taxon>Pirellulales</taxon>
        <taxon>Pirellulaceae</taxon>
        <taxon>Blastopirellula</taxon>
    </lineage>
</organism>
<keyword evidence="2" id="KW-0175">Coiled coil</keyword>
<dbReference type="InterPro" id="IPR000700">
    <property type="entry name" value="PAS-assoc_C"/>
</dbReference>
<comment type="caution">
    <text evidence="6">The sequence shown here is derived from an EMBL/GenBank/DDBJ whole genome shotgun (WGS) entry which is preliminary data.</text>
</comment>
<dbReference type="PROSITE" id="PS50113">
    <property type="entry name" value="PAC"/>
    <property type="match status" value="4"/>
</dbReference>
<dbReference type="SUPFAM" id="SSF58104">
    <property type="entry name" value="Methyl-accepting chemotaxis protein (MCP) signaling domain"/>
    <property type="match status" value="1"/>
</dbReference>
<keyword evidence="1" id="KW-0807">Transducer</keyword>
<protein>
    <submittedName>
        <fullName evidence="6">Chemotaxis protein</fullName>
    </submittedName>
</protein>
<dbReference type="InterPro" id="IPR000014">
    <property type="entry name" value="PAS"/>
</dbReference>
<dbReference type="CDD" id="cd11386">
    <property type="entry name" value="MCP_signal"/>
    <property type="match status" value="1"/>
</dbReference>
<dbReference type="PROSITE" id="PS50112">
    <property type="entry name" value="PAS"/>
    <property type="match status" value="1"/>
</dbReference>
<feature type="domain" description="PAS" evidence="4">
    <location>
        <begin position="286"/>
        <end position="316"/>
    </location>
</feature>
<evidence type="ECO:0000313" key="6">
    <source>
        <dbReference type="EMBL" id="PQO36545.1"/>
    </source>
</evidence>
<feature type="coiled-coil region" evidence="2">
    <location>
        <begin position="12"/>
        <end position="39"/>
    </location>
</feature>
<evidence type="ECO:0000259" key="5">
    <source>
        <dbReference type="PROSITE" id="PS50113"/>
    </source>
</evidence>
<dbReference type="SUPFAM" id="SSF55785">
    <property type="entry name" value="PYP-like sensor domain (PAS domain)"/>
    <property type="match status" value="4"/>
</dbReference>
<evidence type="ECO:0000256" key="1">
    <source>
        <dbReference type="PROSITE-ProRule" id="PRU00284"/>
    </source>
</evidence>
<dbReference type="NCBIfam" id="TIGR00229">
    <property type="entry name" value="sensory_box"/>
    <property type="match status" value="4"/>
</dbReference>
<dbReference type="InterPro" id="IPR001610">
    <property type="entry name" value="PAC"/>
</dbReference>
<name>A0A2S8FWJ0_9BACT</name>